<dbReference type="AlphaFoldDB" id="A0A0A3J254"/>
<evidence type="ECO:0000313" key="1">
    <source>
        <dbReference type="EMBL" id="KGR91026.1"/>
    </source>
</evidence>
<dbReference type="eggNOG" id="ENOG503041Q">
    <property type="taxonomic scope" value="Bacteria"/>
</dbReference>
<dbReference type="OrthoDB" id="2974530at2"/>
<gene>
    <name evidence="1" type="ORF">CD30_08045</name>
</gene>
<dbReference type="EMBL" id="JPVQ01000011">
    <property type="protein sequence ID" value="KGR91026.1"/>
    <property type="molecule type" value="Genomic_DNA"/>
</dbReference>
<evidence type="ECO:0000313" key="2">
    <source>
        <dbReference type="Proteomes" id="UP000030595"/>
    </source>
</evidence>
<dbReference type="RefSeq" id="WP_036174975.1">
    <property type="nucleotide sequence ID" value="NZ_AVCZ01000011.1"/>
</dbReference>
<dbReference type="Proteomes" id="UP000030595">
    <property type="component" value="Unassembled WGS sequence"/>
</dbReference>
<organism evidence="1 2">
    <name type="scientific">Ureibacillus massiliensis 4400831 = CIP 108448 = CCUG 49529</name>
    <dbReference type="NCBI Taxonomy" id="1211035"/>
    <lineage>
        <taxon>Bacteria</taxon>
        <taxon>Bacillati</taxon>
        <taxon>Bacillota</taxon>
        <taxon>Bacilli</taxon>
        <taxon>Bacillales</taxon>
        <taxon>Caryophanaceae</taxon>
        <taxon>Ureibacillus</taxon>
    </lineage>
</organism>
<proteinExistence type="predicted"/>
<accession>A0A0A3J254</accession>
<name>A0A0A3J254_9BACL</name>
<protein>
    <submittedName>
        <fullName evidence="1">Uncharacterized protein</fullName>
    </submittedName>
</protein>
<dbReference type="PROSITE" id="PS51257">
    <property type="entry name" value="PROKAR_LIPOPROTEIN"/>
    <property type="match status" value="1"/>
</dbReference>
<sequence>MLKHLFKPVSLLVFVFCSLFLTGCNYLTSIYPTPHSIEKEMSNSNNDEHIEKSSNKEMISETYTYEESNYVPKEDLIENKDFYGTWYIWIPSSATNLYDPQSGEYVTHEFSSGADAGSIELFEDGTYRMSYELWEAGIVRGEWLLSYPGEINGELDQAIILVNGVGGTDWAISPSKSKEFRLLQKSDTTWSDGSYMWIFDSELYR</sequence>
<reference evidence="1 2" key="1">
    <citation type="submission" date="2014-02" db="EMBL/GenBank/DDBJ databases">
        <title>Draft genome sequence of Lysinibacillus massiliensis CCUG 49529.</title>
        <authorList>
            <person name="Zhang F."/>
            <person name="Wang G."/>
            <person name="Zhang L."/>
        </authorList>
    </citation>
    <scope>NUCLEOTIDE SEQUENCE [LARGE SCALE GENOMIC DNA]</scope>
    <source>
        <strain evidence="1 2">CCUG 49529</strain>
    </source>
</reference>
<comment type="caution">
    <text evidence="1">The sequence shown here is derived from an EMBL/GenBank/DDBJ whole genome shotgun (WGS) entry which is preliminary data.</text>
</comment>
<keyword evidence="2" id="KW-1185">Reference proteome</keyword>